<name>A0A6C0KY76_9ZZZZ</name>
<evidence type="ECO:0000313" key="1">
    <source>
        <dbReference type="EMBL" id="QHU21288.1"/>
    </source>
</evidence>
<sequence length="118" mass="13957">MIEIKFKDLKVNQIYYIDMSDVPILNPMPMPYYGIRPNKLKAICENIRPDGFVQFSCYTGLNSTELVEEKYSRWSFSDYYANIKYYLPTKDALLEKRERDTINMVLQNILGTPSFNYV</sequence>
<reference evidence="1" key="1">
    <citation type="journal article" date="2020" name="Nature">
        <title>Giant virus diversity and host interactions through global metagenomics.</title>
        <authorList>
            <person name="Schulz F."/>
            <person name="Roux S."/>
            <person name="Paez-Espino D."/>
            <person name="Jungbluth S."/>
            <person name="Walsh D.A."/>
            <person name="Denef V.J."/>
            <person name="McMahon K.D."/>
            <person name="Konstantinidis K.T."/>
            <person name="Eloe-Fadrosh E.A."/>
            <person name="Kyrpides N.C."/>
            <person name="Woyke T."/>
        </authorList>
    </citation>
    <scope>NUCLEOTIDE SEQUENCE</scope>
    <source>
        <strain evidence="1">GVMAG-S-3300013094-109</strain>
    </source>
</reference>
<protein>
    <submittedName>
        <fullName evidence="1">Uncharacterized protein</fullName>
    </submittedName>
</protein>
<dbReference type="AlphaFoldDB" id="A0A6C0KY76"/>
<proteinExistence type="predicted"/>
<organism evidence="1">
    <name type="scientific">viral metagenome</name>
    <dbReference type="NCBI Taxonomy" id="1070528"/>
    <lineage>
        <taxon>unclassified sequences</taxon>
        <taxon>metagenomes</taxon>
        <taxon>organismal metagenomes</taxon>
    </lineage>
</organism>
<dbReference type="EMBL" id="MN740989">
    <property type="protein sequence ID" value="QHU21288.1"/>
    <property type="molecule type" value="Genomic_DNA"/>
</dbReference>
<accession>A0A6C0KY76</accession>